<protein>
    <submittedName>
        <fullName evidence="1">Uncharacterized protein</fullName>
    </submittedName>
</protein>
<accession>L8WXC1</accession>
<name>L8WXC1_THACA</name>
<proteinExistence type="predicted"/>
<dbReference type="EMBL" id="AFRT01001059">
    <property type="protein sequence ID" value="ELU41418.1"/>
    <property type="molecule type" value="Genomic_DNA"/>
</dbReference>
<sequence>MYHSARAFSRISASPFSRSFHPDCSEVADRLLEAEKETIVVMRANKKVTHGATVNILTVFDMSTRIYRLEV</sequence>
<organism evidence="1 2">
    <name type="scientific">Thanatephorus cucumeris (strain AG1-IA)</name>
    <name type="common">Rice sheath blight fungus</name>
    <name type="synonym">Rhizoctonia solani</name>
    <dbReference type="NCBI Taxonomy" id="983506"/>
    <lineage>
        <taxon>Eukaryota</taxon>
        <taxon>Fungi</taxon>
        <taxon>Dikarya</taxon>
        <taxon>Basidiomycota</taxon>
        <taxon>Agaricomycotina</taxon>
        <taxon>Agaricomycetes</taxon>
        <taxon>Cantharellales</taxon>
        <taxon>Ceratobasidiaceae</taxon>
        <taxon>Rhizoctonia</taxon>
        <taxon>Rhizoctonia solani AG-1</taxon>
    </lineage>
</organism>
<reference evidence="1 2" key="1">
    <citation type="journal article" date="2013" name="Nat. Commun.">
        <title>The evolution and pathogenic mechanisms of the rice sheath blight pathogen.</title>
        <authorList>
            <person name="Zheng A."/>
            <person name="Lin R."/>
            <person name="Xu L."/>
            <person name="Qin P."/>
            <person name="Tang C."/>
            <person name="Ai P."/>
            <person name="Zhang D."/>
            <person name="Liu Y."/>
            <person name="Sun Z."/>
            <person name="Feng H."/>
            <person name="Wang Y."/>
            <person name="Chen Y."/>
            <person name="Liang X."/>
            <person name="Fu R."/>
            <person name="Li Q."/>
            <person name="Zhang J."/>
            <person name="Yu X."/>
            <person name="Xie Z."/>
            <person name="Ding L."/>
            <person name="Guan P."/>
            <person name="Tang J."/>
            <person name="Liang Y."/>
            <person name="Wang S."/>
            <person name="Deng Q."/>
            <person name="Li S."/>
            <person name="Zhu J."/>
            <person name="Wang L."/>
            <person name="Liu H."/>
            <person name="Li P."/>
        </authorList>
    </citation>
    <scope>NUCLEOTIDE SEQUENCE [LARGE SCALE GENOMIC DNA]</scope>
    <source>
        <strain evidence="2">AG-1 IA</strain>
    </source>
</reference>
<keyword evidence="2" id="KW-1185">Reference proteome</keyword>
<evidence type="ECO:0000313" key="2">
    <source>
        <dbReference type="Proteomes" id="UP000011668"/>
    </source>
</evidence>
<dbReference type="HOGENOM" id="CLU_2741768_0_0_1"/>
<dbReference type="Proteomes" id="UP000011668">
    <property type="component" value="Unassembled WGS sequence"/>
</dbReference>
<dbReference type="AlphaFoldDB" id="L8WXC1"/>
<gene>
    <name evidence="1" type="ORF">AG1IA_04553</name>
</gene>
<comment type="caution">
    <text evidence="1">The sequence shown here is derived from an EMBL/GenBank/DDBJ whole genome shotgun (WGS) entry which is preliminary data.</text>
</comment>
<evidence type="ECO:0000313" key="1">
    <source>
        <dbReference type="EMBL" id="ELU41418.1"/>
    </source>
</evidence>